<dbReference type="Pfam" id="PF00271">
    <property type="entry name" value="Helicase_C"/>
    <property type="match status" value="1"/>
</dbReference>
<dbReference type="GO" id="GO:0003676">
    <property type="term" value="F:nucleic acid binding"/>
    <property type="evidence" value="ECO:0007669"/>
    <property type="project" value="InterPro"/>
</dbReference>
<dbReference type="Pfam" id="PF00270">
    <property type="entry name" value="DEAD"/>
    <property type="match status" value="1"/>
</dbReference>
<evidence type="ECO:0000259" key="3">
    <source>
        <dbReference type="PROSITE" id="PS51192"/>
    </source>
</evidence>
<name>A0A4Y8KK83_9MICO</name>
<dbReference type="PANTHER" id="PTHR47396:SF1">
    <property type="entry name" value="ATP-DEPENDENT HELICASE IRC3-RELATED"/>
    <property type="match status" value="1"/>
</dbReference>
<dbReference type="PANTHER" id="PTHR47396">
    <property type="entry name" value="TYPE I RESTRICTION ENZYME ECOKI R PROTEIN"/>
    <property type="match status" value="1"/>
</dbReference>
<evidence type="ECO:0000313" key="5">
    <source>
        <dbReference type="EMBL" id="TFD76873.1"/>
    </source>
</evidence>
<dbReference type="SMART" id="SM00487">
    <property type="entry name" value="DEXDc"/>
    <property type="match status" value="1"/>
</dbReference>
<dbReference type="InterPro" id="IPR014001">
    <property type="entry name" value="Helicase_ATP-bd"/>
</dbReference>
<dbReference type="OrthoDB" id="9776021at2"/>
<comment type="caution">
    <text evidence="5">The sequence shown here is derived from an EMBL/GenBank/DDBJ whole genome shotgun (WGS) entry which is preliminary data.</text>
</comment>
<dbReference type="PROSITE" id="PS51194">
    <property type="entry name" value="HELICASE_CTER"/>
    <property type="match status" value="1"/>
</dbReference>
<dbReference type="GO" id="GO:0004386">
    <property type="term" value="F:helicase activity"/>
    <property type="evidence" value="ECO:0007669"/>
    <property type="project" value="UniProtKB-KW"/>
</dbReference>
<proteinExistence type="predicted"/>
<reference evidence="5 6" key="1">
    <citation type="submission" date="2019-03" db="EMBL/GenBank/DDBJ databases">
        <title>Genomics of glacier-inhabiting Cryobacterium strains.</title>
        <authorList>
            <person name="Liu Q."/>
            <person name="Xin Y.-H."/>
        </authorList>
    </citation>
    <scope>NUCLEOTIDE SEQUENCE [LARGE SCALE GENOMIC DNA]</scope>
    <source>
        <strain evidence="5 6">CGMCC 1.4292</strain>
    </source>
</reference>
<dbReference type="InterPro" id="IPR050742">
    <property type="entry name" value="Helicase_Restrict-Modif_Enz"/>
</dbReference>
<dbReference type="Proteomes" id="UP000298218">
    <property type="component" value="Unassembled WGS sequence"/>
</dbReference>
<dbReference type="EMBL" id="SOHQ01000033">
    <property type="protein sequence ID" value="TFD76873.1"/>
    <property type="molecule type" value="Genomic_DNA"/>
</dbReference>
<dbReference type="InterPro" id="IPR001650">
    <property type="entry name" value="Helicase_C-like"/>
</dbReference>
<keyword evidence="5" id="KW-0347">Helicase</keyword>
<dbReference type="SUPFAM" id="SSF52540">
    <property type="entry name" value="P-loop containing nucleoside triphosphate hydrolases"/>
    <property type="match status" value="1"/>
</dbReference>
<feature type="domain" description="Helicase ATP-binding" evidence="3">
    <location>
        <begin position="110"/>
        <end position="277"/>
    </location>
</feature>
<feature type="domain" description="Helicase C-terminal" evidence="4">
    <location>
        <begin position="304"/>
        <end position="457"/>
    </location>
</feature>
<gene>
    <name evidence="5" type="ORF">E3T53_12685</name>
</gene>
<protein>
    <submittedName>
        <fullName evidence="5">DEAD/DEAH box helicase</fullName>
    </submittedName>
</protein>
<dbReference type="GO" id="GO:0005524">
    <property type="term" value="F:ATP binding"/>
    <property type="evidence" value="ECO:0007669"/>
    <property type="project" value="UniProtKB-KW"/>
</dbReference>
<accession>A0A4Y8KK83</accession>
<keyword evidence="6" id="KW-1185">Reference proteome</keyword>
<keyword evidence="2" id="KW-0067">ATP-binding</keyword>
<keyword evidence="5" id="KW-0378">Hydrolase</keyword>
<dbReference type="PROSITE" id="PS51192">
    <property type="entry name" value="HELICASE_ATP_BIND_1"/>
    <property type="match status" value="1"/>
</dbReference>
<evidence type="ECO:0000259" key="4">
    <source>
        <dbReference type="PROSITE" id="PS51194"/>
    </source>
</evidence>
<evidence type="ECO:0000256" key="2">
    <source>
        <dbReference type="ARBA" id="ARBA00022840"/>
    </source>
</evidence>
<dbReference type="InterPro" id="IPR027417">
    <property type="entry name" value="P-loop_NTPase"/>
</dbReference>
<evidence type="ECO:0000256" key="1">
    <source>
        <dbReference type="ARBA" id="ARBA00022741"/>
    </source>
</evidence>
<organism evidence="5 6">
    <name type="scientific">Cryobacterium psychrophilum</name>
    <dbReference type="NCBI Taxonomy" id="41988"/>
    <lineage>
        <taxon>Bacteria</taxon>
        <taxon>Bacillati</taxon>
        <taxon>Actinomycetota</taxon>
        <taxon>Actinomycetes</taxon>
        <taxon>Micrococcales</taxon>
        <taxon>Microbacteriaceae</taxon>
        <taxon>Cryobacterium</taxon>
    </lineage>
</organism>
<keyword evidence="1" id="KW-0547">Nucleotide-binding</keyword>
<dbReference type="GO" id="GO:0005829">
    <property type="term" value="C:cytosol"/>
    <property type="evidence" value="ECO:0007669"/>
    <property type="project" value="TreeGrafter"/>
</dbReference>
<dbReference type="InterPro" id="IPR011545">
    <property type="entry name" value="DEAD/DEAH_box_helicase_dom"/>
</dbReference>
<evidence type="ECO:0000313" key="6">
    <source>
        <dbReference type="Proteomes" id="UP000298218"/>
    </source>
</evidence>
<sequence>MATSTCFTPKLFRHESLEILDKETLARHVVVAYKAPPAAVVEAVANSLAKRNRAREFLTSSSPCANISDIVDMCASAPVGGNVSRLDIPVRSTLYDFQLDAVESVESFLDADESRGNTFIVSMPTGSGKSGVIAYVAQDRVGDAGDVLLLCPWDALVTQLSDDVGARFWSHAGVDASSMLAPVRLYPSTARGEIQSAVKPTIWIMTLAALVGMAAEDRRSLEARLQTVIIDEGHYEPAPSWAQAVRKLGKRTLLFTATPFRNDVKYFDVAEGDSFHYPARAAIESGRLRTPEFHSISVDTPQSFVEQLTAFVEENLNDADKIIVRCATHQEIRRVVQLLQQAEQSVLGIHERFTAEDSSEGLVAKVPATHEARYWVHQNKLIEGVDHAEFRCVALYRSPRSDRALIQQIGRVLRGAHQNPRALVLGISGDDLRRVWDAFLSYDFQNDSSVSSIRGILGLASGRHFYTSGTFRLPLDIENIDPNELRVPRSFTVHELPASATDPISLLLQMLDTSIGETDGEKVGSPIVGEWTRPESPTIAWVAQLVYVSEQSPILARSSFYDSSLKLVFFAVTGSRVYAQPAVRLDFVGNGFRTVSPDVLRSAFADSNGTFTSVSLKNTDLSSTAERTRTQTAVSLSDLAPDLGDYFKSPSTITGTVNNVALDGEKYGSLRYVGFSKSRIREHGRVSIDECLNWLAQIEAALLAHVTNVDHSIFSRYAEIVSCGDPVAQNFLLDLDAATMEEYVGTDGMALNLTDICVDLVSDSSLKLFRMSDNEEFECSLTWSGRRYEFTSGKLDSEFSSPVSRYGSLSAEISDRQAFRLIVHDRHSPDELMQYVDAQFVRPRSSMALSSNGSGVVLDGLLAGAALSAVTSEKGGAVVASTWTQGSMFRLICEEIKAGTLFGERVSADSLVVCDDDSGETADFYVVDVTNRKLIAIHAKVKAGSGGRGASGLHDVAAQAQKHLGTMRPGGRGFDRKKMAARWKKRWTLLEGSEVPRIQSGHDAATAAALVWNALRDPSYEREVLIATAGILNKNKFMPSARRGTPQALQALYLIQSVWASAGAVGARLRIVVNE</sequence>
<dbReference type="AlphaFoldDB" id="A0A4Y8KK83"/>
<dbReference type="Gene3D" id="3.40.50.300">
    <property type="entry name" value="P-loop containing nucleotide triphosphate hydrolases"/>
    <property type="match status" value="2"/>
</dbReference>